<dbReference type="OrthoDB" id="9783154at2"/>
<keyword evidence="7" id="KW-1185">Reference proteome</keyword>
<dbReference type="InterPro" id="IPR017850">
    <property type="entry name" value="Alkaline_phosphatase_core_sf"/>
</dbReference>
<protein>
    <submittedName>
        <fullName evidence="6">Arylsulfatase</fullName>
        <ecNumber evidence="6">3.1.6.1</ecNumber>
    </submittedName>
</protein>
<dbReference type="SUPFAM" id="SSF53649">
    <property type="entry name" value="Alkaline phosphatase-like"/>
    <property type="match status" value="1"/>
</dbReference>
<evidence type="ECO:0000256" key="1">
    <source>
        <dbReference type="ARBA" id="ARBA00008779"/>
    </source>
</evidence>
<feature type="region of interest" description="Disordered" evidence="3">
    <location>
        <begin position="480"/>
        <end position="502"/>
    </location>
</feature>
<sequence precursor="true">MPRPAVFVALLFAACLSVPPARAAEEAGSSESRPPNVVIVFCDDMGYGDAGFSGATDIATPHLDALAKGGMVFTDFYAAQAVCSASRAALLTGCYPNRLGISGAFGPNSNVGLNPDELTIAELCKQQDYATAIYGKWHLGDHPSLLPTEQGFDEWFGLPYSNDMWPLHPAYAKFGKAQADRKQGFPPLPLYETPLEGENAGVPQVKIAAVDKPDQALLTTWNAEHAVDFIDRNADKPFFLYVPHSMPHVPIFVSDKFAGKSGRGLYGDVIMEIDWSVGQIVAALEKHGLRENTLIVFTSDNGPWLSYGTHSGDAGPFREGKGTTWEGGQREPTLFNMPGTIPAGTVCEAPCGAIDLLPTVADLIGEDLRAALGDDRVIDGESILPLLKGETKESPHEALLFYWGRELQAIRSGDWKLHFPHEYRSLLSAGGRHGTPSEYVQERTDGGLYNLRRNKAETKDVAKDHPDVVARLEKLADAARQSLGDSRTKAQGNEVRPIGRVK</sequence>
<dbReference type="Gene3D" id="3.30.1120.10">
    <property type="match status" value="1"/>
</dbReference>
<accession>A0A517P7G8</accession>
<evidence type="ECO:0000256" key="3">
    <source>
        <dbReference type="SAM" id="MobiDB-lite"/>
    </source>
</evidence>
<dbReference type="Pfam" id="PF14707">
    <property type="entry name" value="Sulfatase_C"/>
    <property type="match status" value="1"/>
</dbReference>
<dbReference type="EC" id="3.1.6.1" evidence="6"/>
<proteinExistence type="inferred from homology"/>
<dbReference type="Gene3D" id="3.40.720.10">
    <property type="entry name" value="Alkaline Phosphatase, subunit A"/>
    <property type="match status" value="1"/>
</dbReference>
<dbReference type="RefSeq" id="WP_145358121.1">
    <property type="nucleotide sequence ID" value="NZ_CP036265.1"/>
</dbReference>
<dbReference type="AlphaFoldDB" id="A0A517P7G8"/>
<dbReference type="EMBL" id="CP036265">
    <property type="protein sequence ID" value="QDT15312.1"/>
    <property type="molecule type" value="Genomic_DNA"/>
</dbReference>
<gene>
    <name evidence="6" type="primary">atsA_17</name>
    <name evidence="6" type="ORF">CA12_13950</name>
</gene>
<feature type="signal peptide" evidence="4">
    <location>
        <begin position="1"/>
        <end position="23"/>
    </location>
</feature>
<reference evidence="6 7" key="1">
    <citation type="submission" date="2019-02" db="EMBL/GenBank/DDBJ databases">
        <title>Deep-cultivation of Planctomycetes and their phenomic and genomic characterization uncovers novel biology.</title>
        <authorList>
            <person name="Wiegand S."/>
            <person name="Jogler M."/>
            <person name="Boedeker C."/>
            <person name="Pinto D."/>
            <person name="Vollmers J."/>
            <person name="Rivas-Marin E."/>
            <person name="Kohn T."/>
            <person name="Peeters S.H."/>
            <person name="Heuer A."/>
            <person name="Rast P."/>
            <person name="Oberbeckmann S."/>
            <person name="Bunk B."/>
            <person name="Jeske O."/>
            <person name="Meyerdierks A."/>
            <person name="Storesund J.E."/>
            <person name="Kallscheuer N."/>
            <person name="Luecker S."/>
            <person name="Lage O.M."/>
            <person name="Pohl T."/>
            <person name="Merkel B.J."/>
            <person name="Hornburger P."/>
            <person name="Mueller R.-W."/>
            <person name="Bruemmer F."/>
            <person name="Labrenz M."/>
            <person name="Spormann A.M."/>
            <person name="Op den Camp H."/>
            <person name="Overmann J."/>
            <person name="Amann R."/>
            <person name="Jetten M.S.M."/>
            <person name="Mascher T."/>
            <person name="Medema M.H."/>
            <person name="Devos D.P."/>
            <person name="Kaster A.-K."/>
            <person name="Ovreas L."/>
            <person name="Rohde M."/>
            <person name="Galperin M.Y."/>
            <person name="Jogler C."/>
        </authorList>
    </citation>
    <scope>NUCLEOTIDE SEQUENCE [LARGE SCALE GENOMIC DNA]</scope>
    <source>
        <strain evidence="6 7">CA12</strain>
    </source>
</reference>
<dbReference type="InterPro" id="IPR000917">
    <property type="entry name" value="Sulfatase_N"/>
</dbReference>
<evidence type="ECO:0000256" key="4">
    <source>
        <dbReference type="SAM" id="SignalP"/>
    </source>
</evidence>
<dbReference type="KEGG" id="acaf:CA12_13950"/>
<name>A0A517P7G8_9PLAN</name>
<dbReference type="CDD" id="cd16026">
    <property type="entry name" value="GALNS_like"/>
    <property type="match status" value="1"/>
</dbReference>
<dbReference type="GO" id="GO:0004065">
    <property type="term" value="F:arylsulfatase activity"/>
    <property type="evidence" value="ECO:0007669"/>
    <property type="project" value="UniProtKB-EC"/>
</dbReference>
<organism evidence="6 7">
    <name type="scientific">Alienimonas californiensis</name>
    <dbReference type="NCBI Taxonomy" id="2527989"/>
    <lineage>
        <taxon>Bacteria</taxon>
        <taxon>Pseudomonadati</taxon>
        <taxon>Planctomycetota</taxon>
        <taxon>Planctomycetia</taxon>
        <taxon>Planctomycetales</taxon>
        <taxon>Planctomycetaceae</taxon>
        <taxon>Alienimonas</taxon>
    </lineage>
</organism>
<feature type="domain" description="Sulfatase N-terminal" evidence="5">
    <location>
        <begin position="35"/>
        <end position="365"/>
    </location>
</feature>
<dbReference type="PANTHER" id="PTHR42693">
    <property type="entry name" value="ARYLSULFATASE FAMILY MEMBER"/>
    <property type="match status" value="1"/>
</dbReference>
<evidence type="ECO:0000259" key="5">
    <source>
        <dbReference type="Pfam" id="PF00884"/>
    </source>
</evidence>
<keyword evidence="2 6" id="KW-0378">Hydrolase</keyword>
<dbReference type="PANTHER" id="PTHR42693:SF53">
    <property type="entry name" value="ENDO-4-O-SULFATASE"/>
    <property type="match status" value="1"/>
</dbReference>
<feature type="chain" id="PRO_5022049089" evidence="4">
    <location>
        <begin position="24"/>
        <end position="502"/>
    </location>
</feature>
<comment type="similarity">
    <text evidence="1">Belongs to the sulfatase family.</text>
</comment>
<evidence type="ECO:0000256" key="2">
    <source>
        <dbReference type="ARBA" id="ARBA00022801"/>
    </source>
</evidence>
<dbReference type="PROSITE" id="PS51257">
    <property type="entry name" value="PROKAR_LIPOPROTEIN"/>
    <property type="match status" value="1"/>
</dbReference>
<keyword evidence="4" id="KW-0732">Signal</keyword>
<dbReference type="Proteomes" id="UP000318741">
    <property type="component" value="Chromosome"/>
</dbReference>
<dbReference type="InterPro" id="IPR050738">
    <property type="entry name" value="Sulfatase"/>
</dbReference>
<dbReference type="Pfam" id="PF00884">
    <property type="entry name" value="Sulfatase"/>
    <property type="match status" value="1"/>
</dbReference>
<evidence type="ECO:0000313" key="7">
    <source>
        <dbReference type="Proteomes" id="UP000318741"/>
    </source>
</evidence>
<evidence type="ECO:0000313" key="6">
    <source>
        <dbReference type="EMBL" id="QDT15312.1"/>
    </source>
</evidence>